<evidence type="ECO:0000313" key="2">
    <source>
        <dbReference type="Ensembl" id="ENSDCDP00010038613.1"/>
    </source>
</evidence>
<dbReference type="PANTHER" id="PTHR46421:SF1">
    <property type="entry name" value="PROGRAMMED CELL DEATH PROTEIN 2-LIKE"/>
    <property type="match status" value="1"/>
</dbReference>
<reference evidence="2 3" key="1">
    <citation type="submission" date="2020-06" db="EMBL/GenBank/DDBJ databases">
        <authorList>
            <consortium name="Wellcome Sanger Institute Data Sharing"/>
        </authorList>
    </citation>
    <scope>NUCLEOTIDE SEQUENCE [LARGE SCALE GENOMIC DNA]</scope>
</reference>
<keyword evidence="3" id="KW-1185">Reference proteome</keyword>
<gene>
    <name evidence="2" type="primary">pdcd2l</name>
</gene>
<accession>A0AAY4CZQ6</accession>
<dbReference type="GeneTree" id="ENSGT00940000158339"/>
<protein>
    <recommendedName>
        <fullName evidence="1">Programmed cell death protein 2 C-terminal domain-containing protein</fullName>
    </recommendedName>
</protein>
<dbReference type="Pfam" id="PF04194">
    <property type="entry name" value="PDCD2_C"/>
    <property type="match status" value="1"/>
</dbReference>
<dbReference type="Ensembl" id="ENSDCDT00010048279.1">
    <property type="protein sequence ID" value="ENSDCDP00010038613.1"/>
    <property type="gene ID" value="ENSDCDG00010024967.1"/>
</dbReference>
<reference evidence="2" key="3">
    <citation type="submission" date="2025-09" db="UniProtKB">
        <authorList>
            <consortium name="Ensembl"/>
        </authorList>
    </citation>
    <scope>IDENTIFICATION</scope>
</reference>
<dbReference type="GO" id="GO:0006915">
    <property type="term" value="P:apoptotic process"/>
    <property type="evidence" value="ECO:0007669"/>
    <property type="project" value="TreeGrafter"/>
</dbReference>
<evidence type="ECO:0000313" key="3">
    <source>
        <dbReference type="Proteomes" id="UP000694580"/>
    </source>
</evidence>
<dbReference type="Proteomes" id="UP000694580">
    <property type="component" value="Chromosome 17"/>
</dbReference>
<feature type="domain" description="Programmed cell death protein 2 C-terminal" evidence="1">
    <location>
        <begin position="248"/>
        <end position="317"/>
    </location>
</feature>
<proteinExistence type="predicted"/>
<dbReference type="GO" id="GO:0005737">
    <property type="term" value="C:cytoplasm"/>
    <property type="evidence" value="ECO:0007669"/>
    <property type="project" value="InterPro"/>
</dbReference>
<dbReference type="PANTHER" id="PTHR46421">
    <property type="entry name" value="PROGRAMMED CELL DEATH PROTEIN 2-LIKE"/>
    <property type="match status" value="1"/>
</dbReference>
<sequence>MAAAQETPLIGLSDGAVDQKRSVPTSFCTNKIGDRPDQIPVISLGHPGCGLCSSALAHVVQVYCPLEASPYHRTINVFACVNPACLGKSESWKVLRSQCLESDVKRPSDVTGDTSTAAHDVSLSRTDWCDEADDWGAEENGLDGWRVGSTQAVQNTTAKSDLERGVSKKLQSLSINPLGAIDVTGPTFQAFYISVVEETDFDGVANMEHAHELLREYEKREGLSVMDLRSCESEREEKYEKTKARHGDDVFSCFMKKISICPEQVLRYSRNGTPLFITEPPSNMKQLVPVCSQCGSPRTFEFQLMPALVSLLQSKDPDSGNCLALTIECYFFFLQSSDLLSYTDNKHNFP</sequence>
<evidence type="ECO:0000259" key="1">
    <source>
        <dbReference type="Pfam" id="PF04194"/>
    </source>
</evidence>
<dbReference type="AlphaFoldDB" id="A0AAY4CZQ6"/>
<organism evidence="2 3">
    <name type="scientific">Denticeps clupeoides</name>
    <name type="common">denticle herring</name>
    <dbReference type="NCBI Taxonomy" id="299321"/>
    <lineage>
        <taxon>Eukaryota</taxon>
        <taxon>Metazoa</taxon>
        <taxon>Chordata</taxon>
        <taxon>Craniata</taxon>
        <taxon>Vertebrata</taxon>
        <taxon>Euteleostomi</taxon>
        <taxon>Actinopterygii</taxon>
        <taxon>Neopterygii</taxon>
        <taxon>Teleostei</taxon>
        <taxon>Clupei</taxon>
        <taxon>Clupeiformes</taxon>
        <taxon>Denticipitoidei</taxon>
        <taxon>Denticipitidae</taxon>
        <taxon>Denticeps</taxon>
    </lineage>
</organism>
<dbReference type="InterPro" id="IPR007320">
    <property type="entry name" value="PDCD2_C"/>
</dbReference>
<dbReference type="InterPro" id="IPR052815">
    <property type="entry name" value="PDCD2-like_regulator"/>
</dbReference>
<name>A0AAY4CZQ6_9TELE</name>
<reference evidence="2" key="2">
    <citation type="submission" date="2025-08" db="UniProtKB">
        <authorList>
            <consortium name="Ensembl"/>
        </authorList>
    </citation>
    <scope>IDENTIFICATION</scope>
</reference>